<keyword evidence="4" id="KW-0732">Signal</keyword>
<feature type="region of interest" description="Disordered" evidence="9">
    <location>
        <begin position="678"/>
        <end position="711"/>
    </location>
</feature>
<feature type="compositionally biased region" description="Low complexity" evidence="9">
    <location>
        <begin position="599"/>
        <end position="612"/>
    </location>
</feature>
<comment type="similarity">
    <text evidence="2">Belongs to the G-protein coupled receptor Fz/Smo family.</text>
</comment>
<feature type="transmembrane region" description="Helical" evidence="10">
    <location>
        <begin position="413"/>
        <end position="434"/>
    </location>
</feature>
<dbReference type="InterPro" id="IPR050949">
    <property type="entry name" value="GPCR_Fz/Smo-like"/>
</dbReference>
<dbReference type="Proteomes" id="UP000007797">
    <property type="component" value="Unassembled WGS sequence"/>
</dbReference>
<feature type="transmembrane region" description="Helical" evidence="10">
    <location>
        <begin position="369"/>
        <end position="389"/>
    </location>
</feature>
<evidence type="ECO:0000256" key="8">
    <source>
        <dbReference type="ARBA" id="ARBA00023180"/>
    </source>
</evidence>
<keyword evidence="8" id="KW-0325">Glycoprotein</keyword>
<evidence type="ECO:0000256" key="6">
    <source>
        <dbReference type="ARBA" id="ARBA00023136"/>
    </source>
</evidence>
<gene>
    <name evidence="12" type="ORF">DFA_07622</name>
</gene>
<feature type="transmembrane region" description="Helical" evidence="10">
    <location>
        <begin position="325"/>
        <end position="349"/>
    </location>
</feature>
<feature type="compositionally biased region" description="Low complexity" evidence="9">
    <location>
        <begin position="636"/>
        <end position="647"/>
    </location>
</feature>
<name>F4Q2G5_CACFS</name>
<dbReference type="OMA" id="VICWIAD"/>
<evidence type="ECO:0000256" key="4">
    <source>
        <dbReference type="ARBA" id="ARBA00022729"/>
    </source>
</evidence>
<evidence type="ECO:0000256" key="10">
    <source>
        <dbReference type="SAM" id="Phobius"/>
    </source>
</evidence>
<evidence type="ECO:0000256" key="2">
    <source>
        <dbReference type="ARBA" id="ARBA00008077"/>
    </source>
</evidence>
<keyword evidence="7 12" id="KW-0675">Receptor</keyword>
<evidence type="ECO:0000259" key="11">
    <source>
        <dbReference type="PROSITE" id="PS50261"/>
    </source>
</evidence>
<dbReference type="GO" id="GO:0004930">
    <property type="term" value="F:G protein-coupled receptor activity"/>
    <property type="evidence" value="ECO:0007669"/>
    <property type="project" value="InterPro"/>
</dbReference>
<reference evidence="13" key="1">
    <citation type="journal article" date="2011" name="Genome Res.">
        <title>Phylogeny-wide analysis of social amoeba genomes highlights ancient origins for complex intercellular communication.</title>
        <authorList>
            <person name="Heidel A.J."/>
            <person name="Lawal H.M."/>
            <person name="Felder M."/>
            <person name="Schilde C."/>
            <person name="Helps N.R."/>
            <person name="Tunggal B."/>
            <person name="Rivero F."/>
            <person name="John U."/>
            <person name="Schleicher M."/>
            <person name="Eichinger L."/>
            <person name="Platzer M."/>
            <person name="Noegel A.A."/>
            <person name="Schaap P."/>
            <person name="Gloeckner G."/>
        </authorList>
    </citation>
    <scope>NUCLEOTIDE SEQUENCE [LARGE SCALE GENOMIC DNA]</scope>
    <source>
        <strain evidence="13">SH3</strain>
    </source>
</reference>
<feature type="region of interest" description="Disordered" evidence="9">
    <location>
        <begin position="590"/>
        <end position="649"/>
    </location>
</feature>
<accession>F4Q2G5</accession>
<feature type="compositionally biased region" description="Low complexity" evidence="9">
    <location>
        <begin position="678"/>
        <end position="703"/>
    </location>
</feature>
<keyword evidence="5 10" id="KW-1133">Transmembrane helix</keyword>
<evidence type="ECO:0000313" key="12">
    <source>
        <dbReference type="EMBL" id="EGG16644.1"/>
    </source>
</evidence>
<evidence type="ECO:0000256" key="9">
    <source>
        <dbReference type="SAM" id="MobiDB-lite"/>
    </source>
</evidence>
<dbReference type="AlphaFoldDB" id="F4Q2G5"/>
<evidence type="ECO:0000313" key="13">
    <source>
        <dbReference type="Proteomes" id="UP000007797"/>
    </source>
</evidence>
<evidence type="ECO:0000256" key="1">
    <source>
        <dbReference type="ARBA" id="ARBA00004141"/>
    </source>
</evidence>
<dbReference type="InterPro" id="IPR017981">
    <property type="entry name" value="GPCR_2-like_7TM"/>
</dbReference>
<feature type="transmembrane region" description="Helical" evidence="10">
    <location>
        <begin position="454"/>
        <end position="476"/>
    </location>
</feature>
<dbReference type="InterPro" id="IPR000832">
    <property type="entry name" value="GPCR_2_secretin-like"/>
</dbReference>
<dbReference type="GO" id="GO:0016020">
    <property type="term" value="C:membrane"/>
    <property type="evidence" value="ECO:0007669"/>
    <property type="project" value="UniProtKB-SubCell"/>
</dbReference>
<dbReference type="OrthoDB" id="26203at2759"/>
<dbReference type="Gene3D" id="1.20.1070.10">
    <property type="entry name" value="Rhodopsin 7-helix transmembrane proteins"/>
    <property type="match status" value="1"/>
</dbReference>
<evidence type="ECO:0000256" key="3">
    <source>
        <dbReference type="ARBA" id="ARBA00022692"/>
    </source>
</evidence>
<dbReference type="KEGG" id="dfa:DFA_07622"/>
<feature type="transmembrane region" description="Helical" evidence="10">
    <location>
        <begin position="246"/>
        <end position="271"/>
    </location>
</feature>
<keyword evidence="6 10" id="KW-0472">Membrane</keyword>
<dbReference type="PANTHER" id="PTHR31787">
    <property type="entry name" value="G-PROTEIN-COUPLED RECEPTOR GPCR FAMILY PROTEIN"/>
    <property type="match status" value="1"/>
</dbReference>
<evidence type="ECO:0000256" key="5">
    <source>
        <dbReference type="ARBA" id="ARBA00022989"/>
    </source>
</evidence>
<evidence type="ECO:0000256" key="7">
    <source>
        <dbReference type="ARBA" id="ARBA00023170"/>
    </source>
</evidence>
<proteinExistence type="inferred from homology"/>
<comment type="subcellular location">
    <subcellularLocation>
        <location evidence="1">Membrane</location>
        <topology evidence="1">Multi-pass membrane protein</topology>
    </subcellularLocation>
</comment>
<keyword evidence="13" id="KW-1185">Reference proteome</keyword>
<dbReference type="GO" id="GO:0007166">
    <property type="term" value="P:cell surface receptor signaling pathway"/>
    <property type="evidence" value="ECO:0007669"/>
    <property type="project" value="InterPro"/>
</dbReference>
<feature type="domain" description="G-protein coupled receptors family 2 profile 2" evidence="11">
    <location>
        <begin position="243"/>
        <end position="502"/>
    </location>
</feature>
<dbReference type="GeneID" id="14869912"/>
<dbReference type="PROSITE" id="PS50261">
    <property type="entry name" value="G_PROTEIN_RECEP_F2_4"/>
    <property type="match status" value="1"/>
</dbReference>
<sequence length="711" mass="80188">MGAKCEAFIGDPIDRIVCAPYLTAYNTSIYVATGASQDQMILDADYYVKFLNSYGNDACKIQSSYRTLCSFFFIKCVNINVTLGQPPNDTLPTATTNVTVAFPQFTCRESCQKSMDLCSVTPDLYNCADNTTTSLGSRPLYPPELSIELFNLTSLNYSHYQYDQGTNQSIWSYIYDQLYCFNSTDLSLNINETIDTSVCQSPLVYRKSPDRWYDENIAGYTWVTATSDCLVPCPAPAFSMDQWNSFYHLVDTLSMMSALSALFMIITYGILNREHTNYEKILLFQFTSLFIRSLSGVVMVFSGGTKNNVCPDPGRSMTSLDTLCVVYGVLFYGFSLNAIMWWSFLVFDLWCVVRKYKQPPLQQFRQLKLLYFLIGSTIITIVMTVFATIKGKYIADKGNVVCWISDNDYVDELFWGPVGALIGVCSILIVWIIVDVYRLINRTNVGWQLGKKFVYAQIGPLGYIIVFYVAYVYIFVYNRTYHLSYLELKKKSAVAYFDCILNSQAGGYDPNTCLVAGPEIAAYTIFITLLQIFGMFTLFYAFNSKFVAIWKETLLKLRAWFYYRVLGKKVQLDYNPSTAINTATTATKLSSVGSTDGMSSLSISPPIASASQKKSKKNRQSKLILSPTFDQLPPMNDNDNNNNNNNNVDIQLETFNNHSDNNNNNVDIQLETLNNQQSESNNINSNDNNQNVGNSESNNNGGEIATFESKE</sequence>
<protein>
    <submittedName>
        <fullName evidence="12">G-protein-coupled receptor family protein</fullName>
    </submittedName>
</protein>
<dbReference type="EMBL" id="GL883021">
    <property type="protein sequence ID" value="EGG16644.1"/>
    <property type="molecule type" value="Genomic_DNA"/>
</dbReference>
<dbReference type="RefSeq" id="XP_004355118.1">
    <property type="nucleotide sequence ID" value="XM_004355066.1"/>
</dbReference>
<dbReference type="PANTHER" id="PTHR31787:SF13">
    <property type="entry name" value="FRIZZLED AND SMOOTHENED-LIKE PROTEIN J"/>
    <property type="match status" value="1"/>
</dbReference>
<organism evidence="12 13">
    <name type="scientific">Cavenderia fasciculata</name>
    <name type="common">Slime mold</name>
    <name type="synonym">Dictyostelium fasciculatum</name>
    <dbReference type="NCBI Taxonomy" id="261658"/>
    <lineage>
        <taxon>Eukaryota</taxon>
        <taxon>Amoebozoa</taxon>
        <taxon>Evosea</taxon>
        <taxon>Eumycetozoa</taxon>
        <taxon>Dictyostelia</taxon>
        <taxon>Acytosteliales</taxon>
        <taxon>Cavenderiaceae</taxon>
        <taxon>Cavenderia</taxon>
    </lineage>
</organism>
<dbReference type="Pfam" id="PF00002">
    <property type="entry name" value="7tm_2"/>
    <property type="match status" value="1"/>
</dbReference>
<feature type="transmembrane region" description="Helical" evidence="10">
    <location>
        <begin position="520"/>
        <end position="542"/>
    </location>
</feature>
<feature type="transmembrane region" description="Helical" evidence="10">
    <location>
        <begin position="283"/>
        <end position="305"/>
    </location>
</feature>
<keyword evidence="3 10" id="KW-0812">Transmembrane</keyword>